<feature type="domain" description="Enoyl reductase (ER)" evidence="1">
    <location>
        <begin position="31"/>
        <end position="413"/>
    </location>
</feature>
<dbReference type="Gene3D" id="3.90.180.10">
    <property type="entry name" value="Medium-chain alcohol dehydrogenases, catalytic domain"/>
    <property type="match status" value="1"/>
</dbReference>
<organism evidence="2 3">
    <name type="scientific">Phyllosticta citricarpa</name>
    <dbReference type="NCBI Taxonomy" id="55181"/>
    <lineage>
        <taxon>Eukaryota</taxon>
        <taxon>Fungi</taxon>
        <taxon>Dikarya</taxon>
        <taxon>Ascomycota</taxon>
        <taxon>Pezizomycotina</taxon>
        <taxon>Dothideomycetes</taxon>
        <taxon>Dothideomycetes incertae sedis</taxon>
        <taxon>Botryosphaeriales</taxon>
        <taxon>Phyllostictaceae</taxon>
        <taxon>Phyllosticta</taxon>
    </lineage>
</organism>
<sequence>MASTNTTATTATTTTTPSIRAWTYTTGGYPSCLQLTNIPAPHLPPPGAGEKGTKLLIRVTAASLNPVDIQLMNLPLFTPSALPFPLSTLFSRWPLDALAQRVKGVGADYAGEVVAAQDGCGFSVGDKVFGLAFTPGGARGTLSEAMLLDAKSDVVLRTPRGWNDVQAASVPLVALTARTCVERCVGYVGSVDADADADENDKNKTLVVLGGASATGLYTTLLAAHRGWRVVATCSAAKAALVQGMGAARAIDYTAFSSGAALRAEVAATKPVAIVDCVGGTDMLGIEGVRRYVTIVGDKTARSAMGGAATYLWNPRMAARALVSSYLGADGWMRRTVAGWTGMGREAYACVNLETRGEWLEEFVRVVEEAAAKRGDGKGVEDKVVVDSVYGFEDVKAAFERLDTGRCRGKVVVTVP</sequence>
<dbReference type="PANTHER" id="PTHR11695:SF294">
    <property type="entry name" value="RETICULON-4-INTERACTING PROTEIN 1, MITOCHONDRIAL"/>
    <property type="match status" value="1"/>
</dbReference>
<gene>
    <name evidence="2" type="ORF">IWX46DRAFT_575714</name>
</gene>
<dbReference type="SMART" id="SM00829">
    <property type="entry name" value="PKS_ER"/>
    <property type="match status" value="1"/>
</dbReference>
<reference evidence="2 3" key="1">
    <citation type="submission" date="2024-04" db="EMBL/GenBank/DDBJ databases">
        <title>Phyllosticta paracitricarpa is synonymous to the EU quarantine fungus P. citricarpa based on phylogenomic analyses.</title>
        <authorList>
            <consortium name="Lawrence Berkeley National Laboratory"/>
            <person name="Van Ingen-Buijs V.A."/>
            <person name="Van Westerhoven A.C."/>
            <person name="Haridas S."/>
            <person name="Skiadas P."/>
            <person name="Martin F."/>
            <person name="Groenewald J.Z."/>
            <person name="Crous P.W."/>
            <person name="Seidl M.F."/>
        </authorList>
    </citation>
    <scope>NUCLEOTIDE SEQUENCE [LARGE SCALE GENOMIC DNA]</scope>
    <source>
        <strain evidence="2 3">CBS 122670</strain>
    </source>
</reference>
<dbReference type="InterPro" id="IPR013154">
    <property type="entry name" value="ADH-like_N"/>
</dbReference>
<accession>A0ABR1L767</accession>
<comment type="caution">
    <text evidence="2">The sequence shown here is derived from an EMBL/GenBank/DDBJ whole genome shotgun (WGS) entry which is preliminary data.</text>
</comment>
<proteinExistence type="predicted"/>
<dbReference type="InterPro" id="IPR036291">
    <property type="entry name" value="NAD(P)-bd_dom_sf"/>
</dbReference>
<dbReference type="Gene3D" id="3.40.50.720">
    <property type="entry name" value="NAD(P)-binding Rossmann-like Domain"/>
    <property type="match status" value="1"/>
</dbReference>
<dbReference type="Pfam" id="PF13602">
    <property type="entry name" value="ADH_zinc_N_2"/>
    <property type="match status" value="1"/>
</dbReference>
<keyword evidence="3" id="KW-1185">Reference proteome</keyword>
<dbReference type="SUPFAM" id="SSF50129">
    <property type="entry name" value="GroES-like"/>
    <property type="match status" value="1"/>
</dbReference>
<dbReference type="PANTHER" id="PTHR11695">
    <property type="entry name" value="ALCOHOL DEHYDROGENASE RELATED"/>
    <property type="match status" value="1"/>
</dbReference>
<dbReference type="Pfam" id="PF08240">
    <property type="entry name" value="ADH_N"/>
    <property type="match status" value="1"/>
</dbReference>
<dbReference type="EMBL" id="JBBPDW010000058">
    <property type="protein sequence ID" value="KAK7531084.1"/>
    <property type="molecule type" value="Genomic_DNA"/>
</dbReference>
<evidence type="ECO:0000313" key="3">
    <source>
        <dbReference type="Proteomes" id="UP001365128"/>
    </source>
</evidence>
<dbReference type="SUPFAM" id="SSF51735">
    <property type="entry name" value="NAD(P)-binding Rossmann-fold domains"/>
    <property type="match status" value="1"/>
</dbReference>
<protein>
    <submittedName>
        <fullName evidence="2">Alcohol dehydrogenase</fullName>
    </submittedName>
</protein>
<dbReference type="InterPro" id="IPR011032">
    <property type="entry name" value="GroES-like_sf"/>
</dbReference>
<evidence type="ECO:0000259" key="1">
    <source>
        <dbReference type="SMART" id="SM00829"/>
    </source>
</evidence>
<dbReference type="Proteomes" id="UP001365128">
    <property type="component" value="Unassembled WGS sequence"/>
</dbReference>
<dbReference type="InterPro" id="IPR050700">
    <property type="entry name" value="YIM1/Zinc_Alcohol_DH_Fams"/>
</dbReference>
<name>A0ABR1L767_9PEZI</name>
<dbReference type="InterPro" id="IPR020843">
    <property type="entry name" value="ER"/>
</dbReference>
<evidence type="ECO:0000313" key="2">
    <source>
        <dbReference type="EMBL" id="KAK7531084.1"/>
    </source>
</evidence>